<evidence type="ECO:0000313" key="2">
    <source>
        <dbReference type="EMBL" id="WWD06533.1"/>
    </source>
</evidence>
<feature type="region of interest" description="Disordered" evidence="1">
    <location>
        <begin position="1"/>
        <end position="85"/>
    </location>
</feature>
<dbReference type="Proteomes" id="UP001358614">
    <property type="component" value="Chromosome 1"/>
</dbReference>
<gene>
    <name evidence="2" type="ORF">V865_004625</name>
</gene>
<protein>
    <submittedName>
        <fullName evidence="2">Uncharacterized protein</fullName>
    </submittedName>
</protein>
<accession>A0AAX4KMH5</accession>
<feature type="compositionally biased region" description="Basic and acidic residues" evidence="1">
    <location>
        <begin position="15"/>
        <end position="44"/>
    </location>
</feature>
<keyword evidence="3" id="KW-1185">Reference proteome</keyword>
<sequence>MFHDLRRHMPFGQEGEWRYPEGWEDFSRPDPSEDDRSSSSDGYRRQSGHSTSTFTFTSRDKADLFGNDPDQNQTPPPRYEDIYRSRDTFLHSPFNSLAEEELSQSADEKSTHNIGFDKSKYPSTAHTIYIEGEPSSNSRLRPRVRRNIFGDSSSPYPSYPSPPYYPTYNRWYNPHGQININPDTHQVRPYPYPVQLISEAYIPNNPHLHSGNIQITILEDDEEAKQRSTARSTESYHPPSINPERITIYNTDYSYPHVNLNIPPSSSSPSSSMHFSTSASSAGSPKFDFSLNLSVSSGSSQEIAEGLERVSEGLEGIKEALKGVGSRSEGYQTV</sequence>
<organism evidence="2 3">
    <name type="scientific">Kwoniella europaea PYCC6329</name>
    <dbReference type="NCBI Taxonomy" id="1423913"/>
    <lineage>
        <taxon>Eukaryota</taxon>
        <taxon>Fungi</taxon>
        <taxon>Dikarya</taxon>
        <taxon>Basidiomycota</taxon>
        <taxon>Agaricomycotina</taxon>
        <taxon>Tremellomycetes</taxon>
        <taxon>Tremellales</taxon>
        <taxon>Cryptococcaceae</taxon>
        <taxon>Kwoniella</taxon>
    </lineage>
</organism>
<feature type="region of interest" description="Disordered" evidence="1">
    <location>
        <begin position="98"/>
        <end position="118"/>
    </location>
</feature>
<dbReference type="GeneID" id="91103426"/>
<evidence type="ECO:0000256" key="1">
    <source>
        <dbReference type="SAM" id="MobiDB-lite"/>
    </source>
</evidence>
<feature type="region of interest" description="Disordered" evidence="1">
    <location>
        <begin position="223"/>
        <end position="243"/>
    </location>
</feature>
<evidence type="ECO:0000313" key="3">
    <source>
        <dbReference type="Proteomes" id="UP001358614"/>
    </source>
</evidence>
<dbReference type="AlphaFoldDB" id="A0AAX4KMH5"/>
<dbReference type="EMBL" id="CP144089">
    <property type="protein sequence ID" value="WWD06533.1"/>
    <property type="molecule type" value="Genomic_DNA"/>
</dbReference>
<dbReference type="KEGG" id="ker:91103426"/>
<name>A0AAX4KMH5_9TREE</name>
<dbReference type="RefSeq" id="XP_066084500.1">
    <property type="nucleotide sequence ID" value="XM_066228403.1"/>
</dbReference>
<feature type="compositionally biased region" description="Basic and acidic residues" evidence="1">
    <location>
        <begin position="106"/>
        <end position="118"/>
    </location>
</feature>
<proteinExistence type="predicted"/>
<reference evidence="2 3" key="1">
    <citation type="submission" date="2024-01" db="EMBL/GenBank/DDBJ databases">
        <title>Comparative genomics of Cryptococcus and Kwoniella reveals pathogenesis evolution and contrasting modes of karyotype evolution via chromosome fusion or intercentromeric recombination.</title>
        <authorList>
            <person name="Coelho M.A."/>
            <person name="David-Palma M."/>
            <person name="Shea T."/>
            <person name="Bowers K."/>
            <person name="McGinley-Smith S."/>
            <person name="Mohammad A.W."/>
            <person name="Gnirke A."/>
            <person name="Yurkov A.M."/>
            <person name="Nowrousian M."/>
            <person name="Sun S."/>
            <person name="Cuomo C.A."/>
            <person name="Heitman J."/>
        </authorList>
    </citation>
    <scope>NUCLEOTIDE SEQUENCE [LARGE SCALE GENOMIC DNA]</scope>
    <source>
        <strain evidence="2 3">PYCC6329</strain>
    </source>
</reference>